<reference evidence="1 2" key="1">
    <citation type="submission" date="2011-11" db="EMBL/GenBank/DDBJ databases">
        <title>Improved High-Quality Draft sequence of Beggiatoa alba B18lD.</title>
        <authorList>
            <consortium name="US DOE Joint Genome Institute"/>
            <person name="Lucas S."/>
            <person name="Han J."/>
            <person name="Lapidus A."/>
            <person name="Cheng J.-F."/>
            <person name="Goodwin L."/>
            <person name="Pitluck S."/>
            <person name="Peters L."/>
            <person name="Mikhailova N."/>
            <person name="Held B."/>
            <person name="Detter J.C."/>
            <person name="Han C."/>
            <person name="Tapia R."/>
            <person name="Land M."/>
            <person name="Hauser L."/>
            <person name="Kyrpides N."/>
            <person name="Ivanova N."/>
            <person name="Pagani I."/>
            <person name="Samuel K."/>
            <person name="Teske A."/>
            <person name="Mueller J."/>
            <person name="Woyke T."/>
        </authorList>
    </citation>
    <scope>NUCLEOTIDE SEQUENCE [LARGE SCALE GENOMIC DNA]</scope>
    <source>
        <strain evidence="1 2">B18LD</strain>
    </source>
</reference>
<sequence length="140" mass="16410">MFAFEQHYKSRFSGILRWAQLEALWEKVQAQPDGWYVYCVGDTVPQHPVATDYLSQFIEELDELLRYKSKGDFCGLIYADNVENPAMIKVFTPQQLGSGCQISQEPIIPRWLLSKIPPHSLDKLNTPKQKQFRWWQNLFS</sequence>
<gene>
    <name evidence="1" type="ORF">BegalDRAFT_1790</name>
</gene>
<dbReference type="eggNOG" id="ENOG5032V2M">
    <property type="taxonomic scope" value="Bacteria"/>
</dbReference>
<dbReference type="EMBL" id="JH600070">
    <property type="protein sequence ID" value="EIJ42664.1"/>
    <property type="molecule type" value="Genomic_DNA"/>
</dbReference>
<keyword evidence="2" id="KW-1185">Reference proteome</keyword>
<organism evidence="1 2">
    <name type="scientific">Beggiatoa alba B18LD</name>
    <dbReference type="NCBI Taxonomy" id="395493"/>
    <lineage>
        <taxon>Bacteria</taxon>
        <taxon>Pseudomonadati</taxon>
        <taxon>Pseudomonadota</taxon>
        <taxon>Gammaproteobacteria</taxon>
        <taxon>Thiotrichales</taxon>
        <taxon>Thiotrichaceae</taxon>
        <taxon>Beggiatoa</taxon>
    </lineage>
</organism>
<name>I3CGC1_9GAMM</name>
<dbReference type="AlphaFoldDB" id="I3CGC1"/>
<evidence type="ECO:0000313" key="2">
    <source>
        <dbReference type="Proteomes" id="UP000005744"/>
    </source>
</evidence>
<protein>
    <submittedName>
        <fullName evidence="1">Uncharacterized protein</fullName>
    </submittedName>
</protein>
<evidence type="ECO:0000313" key="1">
    <source>
        <dbReference type="EMBL" id="EIJ42664.1"/>
    </source>
</evidence>
<dbReference type="Proteomes" id="UP000005744">
    <property type="component" value="Unassembled WGS sequence"/>
</dbReference>
<dbReference type="RefSeq" id="WP_002685809.1">
    <property type="nucleotide sequence ID" value="NZ_JH600070.1"/>
</dbReference>
<accession>I3CGC1</accession>
<dbReference type="OrthoDB" id="9786540at2"/>
<dbReference type="HOGENOM" id="CLU_1748841_0_0_6"/>
<dbReference type="STRING" id="395493.BegalDRAFT_1790"/>
<proteinExistence type="predicted"/>